<organism evidence="2 3">
    <name type="scientific">Rubrivivax albus</name>
    <dbReference type="NCBI Taxonomy" id="2499835"/>
    <lineage>
        <taxon>Bacteria</taxon>
        <taxon>Pseudomonadati</taxon>
        <taxon>Pseudomonadota</taxon>
        <taxon>Betaproteobacteria</taxon>
        <taxon>Burkholderiales</taxon>
        <taxon>Sphaerotilaceae</taxon>
        <taxon>Rubrivivax</taxon>
    </lineage>
</organism>
<proteinExistence type="predicted"/>
<evidence type="ECO:0000313" key="3">
    <source>
        <dbReference type="Proteomes" id="UP000288178"/>
    </source>
</evidence>
<accession>A0A3S2TPH6</accession>
<sequence>MRLLLDTHALLWWWNDDAKLSDTARRAITDEQNGIFVSAASAWEIATKQRIGKLPTWAWPTGGFDDMVATEGFVSLPVQARHAWQAGALEWSHRDPFDRMLVAQAALEGMTLVSCDALFADQAVAVLW</sequence>
<dbReference type="InterPro" id="IPR002716">
    <property type="entry name" value="PIN_dom"/>
</dbReference>
<protein>
    <submittedName>
        <fullName evidence="2">Type II toxin-antitoxin system VapC family toxin</fullName>
    </submittedName>
</protein>
<dbReference type="InterPro" id="IPR052919">
    <property type="entry name" value="TA_system_RNase"/>
</dbReference>
<name>A0A3S2TPH6_9BURK</name>
<evidence type="ECO:0000313" key="2">
    <source>
        <dbReference type="EMBL" id="RVT53678.1"/>
    </source>
</evidence>
<dbReference type="Pfam" id="PF01850">
    <property type="entry name" value="PIN"/>
    <property type="match status" value="1"/>
</dbReference>
<dbReference type="Gene3D" id="3.40.50.1010">
    <property type="entry name" value="5'-nuclease"/>
    <property type="match status" value="1"/>
</dbReference>
<dbReference type="PANTHER" id="PTHR36173:SF2">
    <property type="entry name" value="RIBONUCLEASE VAPC16"/>
    <property type="match status" value="1"/>
</dbReference>
<dbReference type="SUPFAM" id="SSF88723">
    <property type="entry name" value="PIN domain-like"/>
    <property type="match status" value="1"/>
</dbReference>
<gene>
    <name evidence="2" type="ORF">ENE75_01940</name>
</gene>
<dbReference type="OrthoDB" id="9798990at2"/>
<keyword evidence="3" id="KW-1185">Reference proteome</keyword>
<reference evidence="2 3" key="1">
    <citation type="submission" date="2019-01" db="EMBL/GenBank/DDBJ databases">
        <authorList>
            <person name="Chen W.-M."/>
        </authorList>
    </citation>
    <scope>NUCLEOTIDE SEQUENCE [LARGE SCALE GENOMIC DNA]</scope>
    <source>
        <strain evidence="2 3">ICH-3</strain>
    </source>
</reference>
<comment type="caution">
    <text evidence="2">The sequence shown here is derived from an EMBL/GenBank/DDBJ whole genome shotgun (WGS) entry which is preliminary data.</text>
</comment>
<dbReference type="PANTHER" id="PTHR36173">
    <property type="entry name" value="RIBONUCLEASE VAPC16-RELATED"/>
    <property type="match status" value="1"/>
</dbReference>
<dbReference type="Proteomes" id="UP000288178">
    <property type="component" value="Unassembled WGS sequence"/>
</dbReference>
<dbReference type="AlphaFoldDB" id="A0A3S2TPH6"/>
<dbReference type="EMBL" id="SACT01000001">
    <property type="protein sequence ID" value="RVT53678.1"/>
    <property type="molecule type" value="Genomic_DNA"/>
</dbReference>
<dbReference type="CDD" id="cd09872">
    <property type="entry name" value="PIN_Sll0205-like"/>
    <property type="match status" value="1"/>
</dbReference>
<dbReference type="RefSeq" id="WP_128195076.1">
    <property type="nucleotide sequence ID" value="NZ_SACT01000001.1"/>
</dbReference>
<dbReference type="InterPro" id="IPR029060">
    <property type="entry name" value="PIN-like_dom_sf"/>
</dbReference>
<evidence type="ECO:0000259" key="1">
    <source>
        <dbReference type="Pfam" id="PF01850"/>
    </source>
</evidence>
<feature type="domain" description="PIN" evidence="1">
    <location>
        <begin position="4"/>
        <end position="122"/>
    </location>
</feature>
<dbReference type="InterPro" id="IPR041705">
    <property type="entry name" value="PIN_Sll0205"/>
</dbReference>